<dbReference type="SUPFAM" id="SSF118215">
    <property type="entry name" value="Proton glutamate symport protein"/>
    <property type="match status" value="1"/>
</dbReference>
<keyword evidence="3" id="KW-1003">Cell membrane</keyword>
<dbReference type="Pfam" id="PF00375">
    <property type="entry name" value="SDF"/>
    <property type="match status" value="1"/>
</dbReference>
<keyword evidence="6 7" id="KW-0472">Membrane</keyword>
<evidence type="ECO:0000256" key="2">
    <source>
        <dbReference type="ARBA" id="ARBA00022448"/>
    </source>
</evidence>
<sequence length="267" mass="27299">MMADRGEQVSTGGRPARFGLSARILAALVIGLALGATLGGWQVAGLDRMLAVAQPIGRLWLDALTMTVVPLVFGLLVTGIASAADGAATGGVARRALLWFAALLVAACAVSAVVVLGLLSVWPAPAQSGLLGATGGVVPPVAPAADWLTGLIPTNPIKAAADTAMVPLVVFALLFGFAITRIAPALRDSLVTFFRAIVAAMLVIVDWVLWLAPAGGLGLFLAVGGRAVSYKPLELPEAPYGESCLGPGLLSMKRVAAVRLVARQYCE</sequence>
<dbReference type="PRINTS" id="PR00173">
    <property type="entry name" value="EDTRNSPORT"/>
</dbReference>
<organism evidence="8 9">
    <name type="scientific">Alterirhizorhabdus solaris</name>
    <dbReference type="NCBI Taxonomy" id="2529389"/>
    <lineage>
        <taxon>Bacteria</taxon>
        <taxon>Pseudomonadati</taxon>
        <taxon>Pseudomonadota</taxon>
        <taxon>Alphaproteobacteria</taxon>
        <taxon>Sphingomonadales</taxon>
        <taxon>Rhizorhabdaceae</taxon>
        <taxon>Alterirhizorhabdus</taxon>
    </lineage>
</organism>
<dbReference type="AlphaFoldDB" id="A0A558QR81"/>
<dbReference type="OrthoDB" id="9766690at2"/>
<feature type="transmembrane region" description="Helical" evidence="7">
    <location>
        <begin position="196"/>
        <end position="223"/>
    </location>
</feature>
<dbReference type="RefSeq" id="WP_145156034.1">
    <property type="nucleotide sequence ID" value="NZ_VNIM01000198.1"/>
</dbReference>
<dbReference type="PANTHER" id="PTHR42865">
    <property type="entry name" value="PROTON/GLUTAMATE-ASPARTATE SYMPORTER"/>
    <property type="match status" value="1"/>
</dbReference>
<accession>A0A558QR81</accession>
<name>A0A558QR81_9SPHN</name>
<evidence type="ECO:0000256" key="5">
    <source>
        <dbReference type="ARBA" id="ARBA00022989"/>
    </source>
</evidence>
<feature type="transmembrane region" description="Helical" evidence="7">
    <location>
        <begin position="63"/>
        <end position="84"/>
    </location>
</feature>
<comment type="subcellular location">
    <subcellularLocation>
        <location evidence="1">Cell membrane</location>
        <topology evidence="1">Multi-pass membrane protein</topology>
    </subcellularLocation>
</comment>
<feature type="transmembrane region" description="Helical" evidence="7">
    <location>
        <begin position="20"/>
        <end position="43"/>
    </location>
</feature>
<evidence type="ECO:0000313" key="9">
    <source>
        <dbReference type="Proteomes" id="UP000318681"/>
    </source>
</evidence>
<proteinExistence type="predicted"/>
<protein>
    <submittedName>
        <fullName evidence="8">Dicarboxylate/amino acid:cation symporter</fullName>
    </submittedName>
</protein>
<gene>
    <name evidence="8" type="ORF">FOY91_21195</name>
</gene>
<comment type="caution">
    <text evidence="8">The sequence shown here is derived from an EMBL/GenBank/DDBJ whole genome shotgun (WGS) entry which is preliminary data.</text>
</comment>
<feature type="transmembrane region" description="Helical" evidence="7">
    <location>
        <begin position="96"/>
        <end position="122"/>
    </location>
</feature>
<keyword evidence="2" id="KW-0813">Transport</keyword>
<dbReference type="GO" id="GO:0015293">
    <property type="term" value="F:symporter activity"/>
    <property type="evidence" value="ECO:0007669"/>
    <property type="project" value="UniProtKB-KW"/>
</dbReference>
<keyword evidence="5 7" id="KW-1133">Transmembrane helix</keyword>
<keyword evidence="4 7" id="KW-0812">Transmembrane</keyword>
<evidence type="ECO:0000256" key="1">
    <source>
        <dbReference type="ARBA" id="ARBA00004651"/>
    </source>
</evidence>
<dbReference type="InterPro" id="IPR001991">
    <property type="entry name" value="Na-dicarboxylate_symporter"/>
</dbReference>
<reference evidence="8 9" key="1">
    <citation type="submission" date="2019-07" db="EMBL/GenBank/DDBJ databases">
        <title>Sphingomonas solaris sp. nov., isolated from a solar panel from Boston, Massachusetts.</title>
        <authorList>
            <person name="Tanner K."/>
            <person name="Pascual J."/>
            <person name="Mancuso C."/>
            <person name="Pereto J."/>
            <person name="Khalil A."/>
            <person name="Vilanova C."/>
        </authorList>
    </citation>
    <scope>NUCLEOTIDE SEQUENCE [LARGE SCALE GENOMIC DNA]</scope>
    <source>
        <strain evidence="8 9">R4DWN</strain>
    </source>
</reference>
<evidence type="ECO:0000256" key="6">
    <source>
        <dbReference type="ARBA" id="ARBA00023136"/>
    </source>
</evidence>
<dbReference type="EMBL" id="VNIM01000198">
    <property type="protein sequence ID" value="TVV69656.1"/>
    <property type="molecule type" value="Genomic_DNA"/>
</dbReference>
<feature type="non-terminal residue" evidence="8">
    <location>
        <position position="267"/>
    </location>
</feature>
<evidence type="ECO:0000313" key="8">
    <source>
        <dbReference type="EMBL" id="TVV69656.1"/>
    </source>
</evidence>
<feature type="transmembrane region" description="Helical" evidence="7">
    <location>
        <begin position="164"/>
        <end position="184"/>
    </location>
</feature>
<dbReference type="PANTHER" id="PTHR42865:SF7">
    <property type="entry name" value="PROTON_GLUTAMATE-ASPARTATE SYMPORTER"/>
    <property type="match status" value="1"/>
</dbReference>
<dbReference type="Proteomes" id="UP000318681">
    <property type="component" value="Unassembled WGS sequence"/>
</dbReference>
<dbReference type="InterPro" id="IPR036458">
    <property type="entry name" value="Na:dicarbo_symporter_sf"/>
</dbReference>
<evidence type="ECO:0000256" key="7">
    <source>
        <dbReference type="SAM" id="Phobius"/>
    </source>
</evidence>
<keyword evidence="9" id="KW-1185">Reference proteome</keyword>
<evidence type="ECO:0000256" key="4">
    <source>
        <dbReference type="ARBA" id="ARBA00022692"/>
    </source>
</evidence>
<dbReference type="Gene3D" id="1.10.3860.10">
    <property type="entry name" value="Sodium:dicarboxylate symporter"/>
    <property type="match status" value="1"/>
</dbReference>
<dbReference type="GO" id="GO:0005886">
    <property type="term" value="C:plasma membrane"/>
    <property type="evidence" value="ECO:0007669"/>
    <property type="project" value="UniProtKB-SubCell"/>
</dbReference>
<evidence type="ECO:0000256" key="3">
    <source>
        <dbReference type="ARBA" id="ARBA00022475"/>
    </source>
</evidence>